<dbReference type="EMBL" id="BTSX01000002">
    <property type="protein sequence ID" value="GMS84757.1"/>
    <property type="molecule type" value="Genomic_DNA"/>
</dbReference>
<accession>A0AAV5SPP9</accession>
<feature type="domain" description="HTH CENPB-type" evidence="3">
    <location>
        <begin position="129"/>
        <end position="201"/>
    </location>
</feature>
<feature type="compositionally biased region" description="Acidic residues" evidence="2">
    <location>
        <begin position="50"/>
        <end position="63"/>
    </location>
</feature>
<protein>
    <recommendedName>
        <fullName evidence="3">HTH CENPB-type domain-containing protein</fullName>
    </recommendedName>
</protein>
<evidence type="ECO:0000256" key="2">
    <source>
        <dbReference type="SAM" id="MobiDB-lite"/>
    </source>
</evidence>
<proteinExistence type="predicted"/>
<dbReference type="GO" id="GO:0003677">
    <property type="term" value="F:DNA binding"/>
    <property type="evidence" value="ECO:0007669"/>
    <property type="project" value="UniProtKB-KW"/>
</dbReference>
<name>A0AAV5SPP9_9BILA</name>
<dbReference type="InterPro" id="IPR006600">
    <property type="entry name" value="HTH_CenpB_DNA-bd_dom"/>
</dbReference>
<dbReference type="SMART" id="SM00674">
    <property type="entry name" value="CENPB"/>
    <property type="match status" value="1"/>
</dbReference>
<evidence type="ECO:0000256" key="1">
    <source>
        <dbReference type="ARBA" id="ARBA00023125"/>
    </source>
</evidence>
<evidence type="ECO:0000313" key="5">
    <source>
        <dbReference type="Proteomes" id="UP001432027"/>
    </source>
</evidence>
<keyword evidence="5" id="KW-1185">Reference proteome</keyword>
<evidence type="ECO:0000259" key="3">
    <source>
        <dbReference type="PROSITE" id="PS51253"/>
    </source>
</evidence>
<dbReference type="PROSITE" id="PS51253">
    <property type="entry name" value="HTH_CENPB"/>
    <property type="match status" value="1"/>
</dbReference>
<evidence type="ECO:0000313" key="4">
    <source>
        <dbReference type="EMBL" id="GMS84757.1"/>
    </source>
</evidence>
<comment type="caution">
    <text evidence="4">The sequence shown here is derived from an EMBL/GenBank/DDBJ whole genome shotgun (WGS) entry which is preliminary data.</text>
</comment>
<dbReference type="Proteomes" id="UP001432027">
    <property type="component" value="Unassembled WGS sequence"/>
</dbReference>
<organism evidence="4 5">
    <name type="scientific">Pristionchus entomophagus</name>
    <dbReference type="NCBI Taxonomy" id="358040"/>
    <lineage>
        <taxon>Eukaryota</taxon>
        <taxon>Metazoa</taxon>
        <taxon>Ecdysozoa</taxon>
        <taxon>Nematoda</taxon>
        <taxon>Chromadorea</taxon>
        <taxon>Rhabditida</taxon>
        <taxon>Rhabditina</taxon>
        <taxon>Diplogasteromorpha</taxon>
        <taxon>Diplogasteroidea</taxon>
        <taxon>Neodiplogasteridae</taxon>
        <taxon>Pristionchus</taxon>
    </lineage>
</organism>
<reference evidence="4" key="1">
    <citation type="submission" date="2023-10" db="EMBL/GenBank/DDBJ databases">
        <title>Genome assembly of Pristionchus species.</title>
        <authorList>
            <person name="Yoshida K."/>
            <person name="Sommer R.J."/>
        </authorList>
    </citation>
    <scope>NUCLEOTIDE SEQUENCE</scope>
    <source>
        <strain evidence="4">RS0144</strain>
    </source>
</reference>
<dbReference type="AlphaFoldDB" id="A0AAV5SPP9"/>
<sequence>MAVSPARIASFLVAKFGSDDSPLSYRELDVARHLQKILDSAELGQFYSESDSENECEEKELDPDWNPSDKPEESFAFGDKNIGEEEVMKAIRFMRGTKTGSRPLKVVNRWYRWVRTENHMKKLRKIDQSGEMQRRYRIAKLGKLLFEEMVDMRNKGNILDDENLQIVGKALNRKHNLVAGFKFSYTWLQKWKQAYGITQRRQTKIVSEVNIVNKDIILAKGKTFVEEAREIMMKFPLNAVVNADQSGFVKEMIKNRTLDFIGAKNVSFYVNYHRC</sequence>
<feature type="region of interest" description="Disordered" evidence="2">
    <location>
        <begin position="48"/>
        <end position="76"/>
    </location>
</feature>
<gene>
    <name evidence="4" type="ORF">PENTCL1PPCAC_6932</name>
</gene>
<keyword evidence="1" id="KW-0238">DNA-binding</keyword>